<feature type="transmembrane region" description="Helical" evidence="7">
    <location>
        <begin position="429"/>
        <end position="453"/>
    </location>
</feature>
<evidence type="ECO:0000259" key="8">
    <source>
        <dbReference type="Pfam" id="PF02687"/>
    </source>
</evidence>
<feature type="domain" description="MacB-like periplasmic core" evidence="9">
    <location>
        <begin position="25"/>
        <end position="248"/>
    </location>
</feature>
<organism evidence="10 11">
    <name type="scientific">Occallatibacter riparius</name>
    <dbReference type="NCBI Taxonomy" id="1002689"/>
    <lineage>
        <taxon>Bacteria</taxon>
        <taxon>Pseudomonadati</taxon>
        <taxon>Acidobacteriota</taxon>
        <taxon>Terriglobia</taxon>
        <taxon>Terriglobales</taxon>
        <taxon>Acidobacteriaceae</taxon>
        <taxon>Occallatibacter</taxon>
    </lineage>
</organism>
<keyword evidence="2" id="KW-1003">Cell membrane</keyword>
<evidence type="ECO:0000256" key="5">
    <source>
        <dbReference type="ARBA" id="ARBA00023136"/>
    </source>
</evidence>
<dbReference type="PANTHER" id="PTHR30572">
    <property type="entry name" value="MEMBRANE COMPONENT OF TRANSPORTER-RELATED"/>
    <property type="match status" value="1"/>
</dbReference>
<keyword evidence="5 7" id="KW-0472">Membrane</keyword>
<dbReference type="RefSeq" id="WP_260791801.1">
    <property type="nucleotide sequence ID" value="NZ_CP093313.1"/>
</dbReference>
<evidence type="ECO:0000256" key="6">
    <source>
        <dbReference type="ARBA" id="ARBA00038076"/>
    </source>
</evidence>
<dbReference type="InterPro" id="IPR003838">
    <property type="entry name" value="ABC3_permease_C"/>
</dbReference>
<feature type="transmembrane region" description="Helical" evidence="7">
    <location>
        <begin position="380"/>
        <end position="401"/>
    </location>
</feature>
<dbReference type="AlphaFoldDB" id="A0A9J7BNX1"/>
<evidence type="ECO:0000256" key="1">
    <source>
        <dbReference type="ARBA" id="ARBA00004651"/>
    </source>
</evidence>
<name>A0A9J7BNX1_9BACT</name>
<dbReference type="Pfam" id="PF12704">
    <property type="entry name" value="MacB_PCD"/>
    <property type="match status" value="2"/>
</dbReference>
<dbReference type="InterPro" id="IPR050250">
    <property type="entry name" value="Macrolide_Exporter_MacB"/>
</dbReference>
<evidence type="ECO:0000256" key="4">
    <source>
        <dbReference type="ARBA" id="ARBA00022989"/>
    </source>
</evidence>
<accession>A0A9J7BNX1</accession>
<feature type="transmembrane region" description="Helical" evidence="7">
    <location>
        <begin position="685"/>
        <end position="713"/>
    </location>
</feature>
<dbReference type="GO" id="GO:0022857">
    <property type="term" value="F:transmembrane transporter activity"/>
    <property type="evidence" value="ECO:0007669"/>
    <property type="project" value="TreeGrafter"/>
</dbReference>
<feature type="transmembrane region" description="Helical" evidence="7">
    <location>
        <begin position="733"/>
        <end position="757"/>
    </location>
</feature>
<feature type="domain" description="ABC3 transporter permease C-terminal" evidence="8">
    <location>
        <begin position="693"/>
        <end position="804"/>
    </location>
</feature>
<protein>
    <submittedName>
        <fullName evidence="10">ADOP family duplicated permease</fullName>
    </submittedName>
</protein>
<keyword evidence="4 7" id="KW-1133">Transmembrane helix</keyword>
<keyword evidence="3 7" id="KW-0812">Transmembrane</keyword>
<gene>
    <name evidence="10" type="ORF">MOP44_18830</name>
</gene>
<dbReference type="Proteomes" id="UP001059380">
    <property type="component" value="Chromosome"/>
</dbReference>
<dbReference type="PANTHER" id="PTHR30572:SF4">
    <property type="entry name" value="ABC TRANSPORTER PERMEASE YTRF"/>
    <property type="match status" value="1"/>
</dbReference>
<evidence type="ECO:0000313" key="11">
    <source>
        <dbReference type="Proteomes" id="UP001059380"/>
    </source>
</evidence>
<keyword evidence="11" id="KW-1185">Reference proteome</keyword>
<feature type="transmembrane region" description="Helical" evidence="7">
    <location>
        <begin position="20"/>
        <end position="43"/>
    </location>
</feature>
<comment type="similarity">
    <text evidence="6">Belongs to the ABC-4 integral membrane protein family.</text>
</comment>
<feature type="domain" description="MacB-like periplasmic core" evidence="9">
    <location>
        <begin position="435"/>
        <end position="645"/>
    </location>
</feature>
<comment type="subcellular location">
    <subcellularLocation>
        <location evidence="1">Cell membrane</location>
        <topology evidence="1">Multi-pass membrane protein</topology>
    </subcellularLocation>
</comment>
<proteinExistence type="inferred from homology"/>
<evidence type="ECO:0000256" key="2">
    <source>
        <dbReference type="ARBA" id="ARBA00022475"/>
    </source>
</evidence>
<dbReference type="InterPro" id="IPR025857">
    <property type="entry name" value="MacB_PCD"/>
</dbReference>
<evidence type="ECO:0000313" key="10">
    <source>
        <dbReference type="EMBL" id="UWZ82614.1"/>
    </source>
</evidence>
<dbReference type="NCBIfam" id="TIGR03434">
    <property type="entry name" value="ADOP"/>
    <property type="match status" value="1"/>
</dbReference>
<feature type="transmembrane region" description="Helical" evidence="7">
    <location>
        <begin position="284"/>
        <end position="308"/>
    </location>
</feature>
<dbReference type="EMBL" id="CP093313">
    <property type="protein sequence ID" value="UWZ82614.1"/>
    <property type="molecule type" value="Genomic_DNA"/>
</dbReference>
<evidence type="ECO:0000256" key="7">
    <source>
        <dbReference type="SAM" id="Phobius"/>
    </source>
</evidence>
<evidence type="ECO:0000259" key="9">
    <source>
        <dbReference type="Pfam" id="PF12704"/>
    </source>
</evidence>
<dbReference type="KEGG" id="orp:MOP44_18830"/>
<evidence type="ECO:0000256" key="3">
    <source>
        <dbReference type="ARBA" id="ARBA00022692"/>
    </source>
</evidence>
<reference evidence="10" key="1">
    <citation type="submission" date="2021-04" db="EMBL/GenBank/DDBJ databases">
        <title>Phylogenetic analysis of Acidobacteriaceae.</title>
        <authorList>
            <person name="Qiu L."/>
            <person name="Zhang Q."/>
        </authorList>
    </citation>
    <scope>NUCLEOTIDE SEQUENCE</scope>
    <source>
        <strain evidence="10">DSM 25168</strain>
    </source>
</reference>
<feature type="transmembrane region" description="Helical" evidence="7">
    <location>
        <begin position="337"/>
        <end position="360"/>
    </location>
</feature>
<feature type="transmembrane region" description="Helical" evidence="7">
    <location>
        <begin position="777"/>
        <end position="797"/>
    </location>
</feature>
<dbReference type="InterPro" id="IPR017800">
    <property type="entry name" value="ADOP"/>
</dbReference>
<sequence length="812" mass="86904">MFHLATDVRYGLRKFLRAPLLISAAVITLALGIGANAAIFSLVDGIWMRPLAIADPGHLVAIQSLKAGATTDSERTDTASSFAEFDDIRAQTPAFADVAAVADRGLVLETNDGIQLLLARVVSDNYFAFMGVKPELGRLPSESEWKNSTTPLLVFSHGAWQRVLGGDKNIIGQTIRLKGAQAVAVAVMPAGFRGTDRMMDPQVYVAQSSWLALHPGERNRPRGDREYNVYARLRPGVTLVQARGQLQAASANLAAAYPQTNQGRTFSADWNSNVSDTFMRTVSLLLLGIAGAVLLIACTNVANLLMALNDSRRREIAMRVALGATRGQLLRQLVTEYALLALAGLGGALLIARQVIAIVPALLPTMGFPLGFDFRIDDRVIFFSAVVALVALLAFGLTPALSSTRLDPLAALRAQMAPQGRFRIPARKIFVVAQIAISMGLLIATGLLIKALIHVQTMDMGFNSAQNAVLLDIAVPEDSPRYHQMLDEIATRARALPGVTNASVARVVPFPDNGGGATQVVLKPGEVASPTAGTSVWYNLIDNEYFRTMQVPLLRGRNFGSEDGAKTTRVAILNQTLAKQLFGTEDVVGKHFRLGRRQPVDVEVVGLAKNGVYGDLNEAPQPFLYLPSIQYEWTDMMLIATTSGDANALLPAARKMIRDVSQDIIVLEPQTMTDHMQVATYSNRMAAWLTTSLGGLALLLTGIGLYGVTAYAVSRRTREIGIRMALGAMRGSVFASVVRDGLVLTAVGAAIGVGLALLLGRGLSSFAFGVKPMDPEILAVAAAIVAATSLAALVSPARRALKVDPVRALRDE</sequence>
<dbReference type="GO" id="GO:0005886">
    <property type="term" value="C:plasma membrane"/>
    <property type="evidence" value="ECO:0007669"/>
    <property type="project" value="UniProtKB-SubCell"/>
</dbReference>
<feature type="domain" description="ABC3 transporter permease C-terminal" evidence="8">
    <location>
        <begin position="289"/>
        <end position="408"/>
    </location>
</feature>
<dbReference type="Pfam" id="PF02687">
    <property type="entry name" value="FtsX"/>
    <property type="match status" value="2"/>
</dbReference>